<evidence type="ECO:0000313" key="3">
    <source>
        <dbReference type="EMBL" id="KUJ20585.1"/>
    </source>
</evidence>
<dbReference type="RefSeq" id="XP_018074940.1">
    <property type="nucleotide sequence ID" value="XM_018221887.1"/>
</dbReference>
<feature type="compositionally biased region" description="Basic residues" evidence="1">
    <location>
        <begin position="179"/>
        <end position="188"/>
    </location>
</feature>
<dbReference type="KEGG" id="psco:LY89DRAFT_771518"/>
<dbReference type="InParanoid" id="A0A194XK51"/>
<feature type="compositionally biased region" description="Basic and acidic residues" evidence="1">
    <location>
        <begin position="1"/>
        <end position="16"/>
    </location>
</feature>
<evidence type="ECO:0000313" key="4">
    <source>
        <dbReference type="Proteomes" id="UP000070700"/>
    </source>
</evidence>
<protein>
    <recommendedName>
        <fullName evidence="2">DUF7905 domain-containing protein</fullName>
    </recommendedName>
</protein>
<keyword evidence="4" id="KW-1185">Reference proteome</keyword>
<accession>A0A194XK51</accession>
<evidence type="ECO:0000259" key="2">
    <source>
        <dbReference type="Pfam" id="PF25482"/>
    </source>
</evidence>
<organism evidence="3 4">
    <name type="scientific">Mollisia scopiformis</name>
    <name type="common">Conifer needle endophyte fungus</name>
    <name type="synonym">Phialocephala scopiformis</name>
    <dbReference type="NCBI Taxonomy" id="149040"/>
    <lineage>
        <taxon>Eukaryota</taxon>
        <taxon>Fungi</taxon>
        <taxon>Dikarya</taxon>
        <taxon>Ascomycota</taxon>
        <taxon>Pezizomycotina</taxon>
        <taxon>Leotiomycetes</taxon>
        <taxon>Helotiales</taxon>
        <taxon>Mollisiaceae</taxon>
        <taxon>Mollisia</taxon>
    </lineage>
</organism>
<sequence>MDPFKKLERDNAKEWDDVSEVGTLPPTAGLPIPSAAHGINYAGLQPLSRNTPAVVSAPKLIGEQETSGSGAPSAIATYGKSPSQTLTLLENGKYQYCARQPQIPSTAGTQGPTSAAQQGRPAAGNSQNIRAMQDAQYGVRQPQAFVPPRLQSRVGPPLGGRAGNAYQPLRAPNHQSRGTPRHTGRRSPTKFQSWAEPPPLLTNRMADFYQEKTVKQQEDEQYMRRPDKDEEFPAIAYYIWPSNDEAERPREILGQGLEELNAVRRDYKVFVHLNKDDTCIKICSRVPEEEDPDNRLQVAIRAIREIIAHRRAIQLMAQPTHIVIPPTAEAMTTIVKPAIVLSTGRRHHVTALELAGEKLSEEEKLKWMSERPERLQACRKTFEDAMTKGLRGLAPYKGWMQMRLRFGHVTLHNARPNFKNGKSPWEEFFNMMNNVLLTSTLKPNFDDAIIVQLLCQKILSWPEKFVPADGRYKLMQDVPFKDTEVIFFRTTDGPFRLEVEIDTLAETGEYQVGSIRLFRDNNRNKRIRVTNVDVEKQIDWSIEIITDNEIPITEIPAKLLDMAKGSVTPKTPALWDHTDLPYPAVNPRKIAGLIIDEIVVKTVAEYMVKDSGYVVELSVYRKLVENNDPEITAGVAMYNRNWDYNMRSLKDTTQIRRWENPLKLFFGRYSSEGIEAVEGNVGVESVLADVENIRDFLVDAVNEIEATKKQQEQMLAEEDAAQGPWVEVDENAPGQTEIGPDEENFESIDTMSSLVQFSDAGQDPTQNASAGEDLYEDLYSAE</sequence>
<dbReference type="EMBL" id="KQ947409">
    <property type="protein sequence ID" value="KUJ20585.1"/>
    <property type="molecule type" value="Genomic_DNA"/>
</dbReference>
<dbReference type="GeneID" id="28831613"/>
<name>A0A194XK51_MOLSC</name>
<reference evidence="3 4" key="1">
    <citation type="submission" date="2015-10" db="EMBL/GenBank/DDBJ databases">
        <title>Full genome of DAOMC 229536 Phialocephala scopiformis, a fungal endophyte of spruce producing the potent anti-insectan compound rugulosin.</title>
        <authorList>
            <consortium name="DOE Joint Genome Institute"/>
            <person name="Walker A.K."/>
            <person name="Frasz S.L."/>
            <person name="Seifert K.A."/>
            <person name="Miller J.D."/>
            <person name="Mondo S.J."/>
            <person name="Labutti K."/>
            <person name="Lipzen A."/>
            <person name="Dockter R."/>
            <person name="Kennedy M."/>
            <person name="Grigoriev I.V."/>
            <person name="Spatafora J.W."/>
        </authorList>
    </citation>
    <scope>NUCLEOTIDE SEQUENCE [LARGE SCALE GENOMIC DNA]</scope>
    <source>
        <strain evidence="3 4">CBS 120377</strain>
    </source>
</reference>
<feature type="region of interest" description="Disordered" evidence="1">
    <location>
        <begin position="102"/>
        <end position="126"/>
    </location>
</feature>
<dbReference type="OrthoDB" id="4739136at2759"/>
<gene>
    <name evidence="3" type="ORF">LY89DRAFT_771518</name>
</gene>
<dbReference type="Proteomes" id="UP000070700">
    <property type="component" value="Unassembled WGS sequence"/>
</dbReference>
<evidence type="ECO:0000256" key="1">
    <source>
        <dbReference type="SAM" id="MobiDB-lite"/>
    </source>
</evidence>
<feature type="region of interest" description="Disordered" evidence="1">
    <location>
        <begin position="1"/>
        <end position="33"/>
    </location>
</feature>
<dbReference type="Pfam" id="PF25482">
    <property type="entry name" value="DUF7905"/>
    <property type="match status" value="1"/>
</dbReference>
<dbReference type="InterPro" id="IPR057227">
    <property type="entry name" value="DUF7905"/>
</dbReference>
<feature type="region of interest" description="Disordered" evidence="1">
    <location>
        <begin position="157"/>
        <end position="199"/>
    </location>
</feature>
<dbReference type="AlphaFoldDB" id="A0A194XK51"/>
<feature type="region of interest" description="Disordered" evidence="1">
    <location>
        <begin position="757"/>
        <end position="782"/>
    </location>
</feature>
<proteinExistence type="predicted"/>
<feature type="domain" description="DUF7905" evidence="2">
    <location>
        <begin position="379"/>
        <end position="645"/>
    </location>
</feature>
<feature type="compositionally biased region" description="Polar residues" evidence="1">
    <location>
        <begin position="102"/>
        <end position="117"/>
    </location>
</feature>